<proteinExistence type="predicted"/>
<evidence type="ECO:0000313" key="1">
    <source>
        <dbReference type="Proteomes" id="UP000887579"/>
    </source>
</evidence>
<reference evidence="2" key="1">
    <citation type="submission" date="2022-11" db="UniProtKB">
        <authorList>
            <consortium name="WormBaseParasite"/>
        </authorList>
    </citation>
    <scope>IDENTIFICATION</scope>
</reference>
<evidence type="ECO:0000313" key="2">
    <source>
        <dbReference type="WBParaSite" id="ES5_v2.g25704.t1"/>
    </source>
</evidence>
<organism evidence="1 2">
    <name type="scientific">Panagrolaimus sp. ES5</name>
    <dbReference type="NCBI Taxonomy" id="591445"/>
    <lineage>
        <taxon>Eukaryota</taxon>
        <taxon>Metazoa</taxon>
        <taxon>Ecdysozoa</taxon>
        <taxon>Nematoda</taxon>
        <taxon>Chromadorea</taxon>
        <taxon>Rhabditida</taxon>
        <taxon>Tylenchina</taxon>
        <taxon>Panagrolaimomorpha</taxon>
        <taxon>Panagrolaimoidea</taxon>
        <taxon>Panagrolaimidae</taxon>
        <taxon>Panagrolaimus</taxon>
    </lineage>
</organism>
<dbReference type="Proteomes" id="UP000887579">
    <property type="component" value="Unplaced"/>
</dbReference>
<protein>
    <submittedName>
        <fullName evidence="2">Protein Wnt</fullName>
    </submittedName>
</protein>
<name>A0AC34G7S6_9BILA</name>
<sequence length="163" mass="18669">SELCRRMTDLMPFVKNAAKETIEMCQEMFKEYRWNCSTIKKAPNFENDLIKASREWADAAWKSKIRTSRDLGPGGEFIWDEDELELLDEQNSILTTPASPRMHEIKGNTEGKTIVMNQQNNYIGRQIVVKSQFQKCKCHGVSSSCQVQTCWSTLPPFKAIAEG</sequence>
<accession>A0AC34G7S6</accession>
<dbReference type="WBParaSite" id="ES5_v2.g25704.t1">
    <property type="protein sequence ID" value="ES5_v2.g25704.t1"/>
    <property type="gene ID" value="ES5_v2.g25704"/>
</dbReference>